<dbReference type="Pfam" id="PF01472">
    <property type="entry name" value="PUA"/>
    <property type="match status" value="1"/>
</dbReference>
<dbReference type="GO" id="GO:0005829">
    <property type="term" value="C:cytosol"/>
    <property type="evidence" value="ECO:0007669"/>
    <property type="project" value="TreeGrafter"/>
</dbReference>
<dbReference type="InterPro" id="IPR011529">
    <property type="entry name" value="Glu_5kinase"/>
</dbReference>
<dbReference type="AlphaFoldDB" id="A0A3N2PN82"/>
<evidence type="ECO:0000256" key="6">
    <source>
        <dbReference type="ARBA" id="ARBA00022741"/>
    </source>
</evidence>
<dbReference type="InterPro" id="IPR001048">
    <property type="entry name" value="Asp/Glu/Uridylate_kinase"/>
</dbReference>
<dbReference type="PIRSF" id="PIRSF000729">
    <property type="entry name" value="GK"/>
    <property type="match status" value="1"/>
</dbReference>
<dbReference type="FunFam" id="3.40.1160.10:FF:000020">
    <property type="entry name" value="Glutamate 5-kinase"/>
    <property type="match status" value="1"/>
</dbReference>
<name>A0A3N2PN82_SODAK</name>
<evidence type="ECO:0000256" key="9">
    <source>
        <dbReference type="ARBA" id="ARBA00061601"/>
    </source>
</evidence>
<dbReference type="OrthoDB" id="409889at2759"/>
<dbReference type="GO" id="GO:1901607">
    <property type="term" value="P:alpha-amino acid biosynthetic process"/>
    <property type="evidence" value="ECO:0007669"/>
    <property type="project" value="UniProtKB-ARBA"/>
</dbReference>
<dbReference type="Proteomes" id="UP000272025">
    <property type="component" value="Unassembled WGS sequence"/>
</dbReference>
<evidence type="ECO:0000256" key="7">
    <source>
        <dbReference type="ARBA" id="ARBA00022777"/>
    </source>
</evidence>
<dbReference type="GO" id="GO:0005524">
    <property type="term" value="F:ATP binding"/>
    <property type="evidence" value="ECO:0007669"/>
    <property type="project" value="UniProtKB-KW"/>
</dbReference>
<evidence type="ECO:0000256" key="3">
    <source>
        <dbReference type="ARBA" id="ARBA00022605"/>
    </source>
</evidence>
<comment type="subcellular location">
    <subcellularLocation>
        <location evidence="1">Cytoplasm</location>
    </subcellularLocation>
</comment>
<dbReference type="SMART" id="SM00359">
    <property type="entry name" value="PUA"/>
    <property type="match status" value="1"/>
</dbReference>
<dbReference type="CDD" id="cd04242">
    <property type="entry name" value="AAK_G5K_ProB"/>
    <property type="match status" value="1"/>
</dbReference>
<dbReference type="PRINTS" id="PR00474">
    <property type="entry name" value="GLU5KINASE"/>
</dbReference>
<keyword evidence="12" id="KW-1185">Reference proteome</keyword>
<feature type="domain" description="PUA" evidence="10">
    <location>
        <begin position="327"/>
        <end position="424"/>
    </location>
</feature>
<dbReference type="GO" id="GO:0004349">
    <property type="term" value="F:glutamate 5-kinase activity"/>
    <property type="evidence" value="ECO:0007669"/>
    <property type="project" value="InterPro"/>
</dbReference>
<dbReference type="NCBIfam" id="TIGR01027">
    <property type="entry name" value="proB"/>
    <property type="match status" value="1"/>
</dbReference>
<keyword evidence="2" id="KW-0963">Cytoplasm</keyword>
<evidence type="ECO:0000259" key="10">
    <source>
        <dbReference type="SMART" id="SM00359"/>
    </source>
</evidence>
<dbReference type="PANTHER" id="PTHR43654:SF3">
    <property type="entry name" value="GLUTAMATE 5-KINASE"/>
    <property type="match status" value="1"/>
</dbReference>
<dbReference type="InterPro" id="IPR002478">
    <property type="entry name" value="PUA"/>
</dbReference>
<dbReference type="InterPro" id="IPR041739">
    <property type="entry name" value="G5K_ProB"/>
</dbReference>
<dbReference type="InterPro" id="IPR015947">
    <property type="entry name" value="PUA-like_sf"/>
</dbReference>
<proteinExistence type="inferred from homology"/>
<dbReference type="Gene3D" id="3.40.1160.10">
    <property type="entry name" value="Acetylglutamate kinase-like"/>
    <property type="match status" value="2"/>
</dbReference>
<protein>
    <submittedName>
        <fullName evidence="11">Glutamate 5-kinase</fullName>
    </submittedName>
</protein>
<evidence type="ECO:0000313" key="11">
    <source>
        <dbReference type="EMBL" id="ROT35991.1"/>
    </source>
</evidence>
<reference evidence="11 12" key="1">
    <citation type="journal article" date="2018" name="Mol. Ecol.">
        <title>The obligate alkalophilic soda-lake fungus Sodiomyces alkalinus has shifted to a protein diet.</title>
        <authorList>
            <person name="Grum-Grzhimaylo A.A."/>
            <person name="Falkoski D.L."/>
            <person name="van den Heuvel J."/>
            <person name="Valero-Jimenez C.A."/>
            <person name="Min B."/>
            <person name="Choi I.G."/>
            <person name="Lipzen A."/>
            <person name="Daum C.G."/>
            <person name="Aanen D.K."/>
            <person name="Tsang A."/>
            <person name="Henrissat B."/>
            <person name="Bilanenko E.N."/>
            <person name="de Vries R.P."/>
            <person name="van Kan J.A.L."/>
            <person name="Grigoriev I.V."/>
            <person name="Debets A.J.M."/>
        </authorList>
    </citation>
    <scope>NUCLEOTIDE SEQUENCE [LARGE SCALE GENOMIC DNA]</scope>
    <source>
        <strain evidence="11 12">F11</strain>
    </source>
</reference>
<dbReference type="STRING" id="1314773.A0A3N2PN82"/>
<keyword evidence="6" id="KW-0547">Nucleotide-binding</keyword>
<evidence type="ECO:0000256" key="4">
    <source>
        <dbReference type="ARBA" id="ARBA00022650"/>
    </source>
</evidence>
<dbReference type="RefSeq" id="XP_028463797.1">
    <property type="nucleotide sequence ID" value="XM_028610672.1"/>
</dbReference>
<evidence type="ECO:0000256" key="5">
    <source>
        <dbReference type="ARBA" id="ARBA00022679"/>
    </source>
</evidence>
<evidence type="ECO:0000256" key="1">
    <source>
        <dbReference type="ARBA" id="ARBA00004496"/>
    </source>
</evidence>
<dbReference type="InterPro" id="IPR036393">
    <property type="entry name" value="AceGlu_kinase-like_sf"/>
</dbReference>
<keyword evidence="7 11" id="KW-0418">Kinase</keyword>
<dbReference type="HAMAP" id="MF_00456">
    <property type="entry name" value="ProB"/>
    <property type="match status" value="1"/>
</dbReference>
<dbReference type="CDD" id="cd21157">
    <property type="entry name" value="PUA_G5K"/>
    <property type="match status" value="1"/>
</dbReference>
<evidence type="ECO:0000256" key="2">
    <source>
        <dbReference type="ARBA" id="ARBA00022490"/>
    </source>
</evidence>
<dbReference type="SUPFAM" id="SSF53633">
    <property type="entry name" value="Carbamate kinase-like"/>
    <property type="match status" value="1"/>
</dbReference>
<dbReference type="EMBL" id="ML119060">
    <property type="protein sequence ID" value="ROT35991.1"/>
    <property type="molecule type" value="Genomic_DNA"/>
</dbReference>
<dbReference type="SUPFAM" id="SSF88697">
    <property type="entry name" value="PUA domain-like"/>
    <property type="match status" value="1"/>
</dbReference>
<dbReference type="PANTHER" id="PTHR43654">
    <property type="entry name" value="GLUTAMATE 5-KINASE"/>
    <property type="match status" value="1"/>
</dbReference>
<dbReference type="PROSITE" id="PS00902">
    <property type="entry name" value="GLUTAMATE_5_KINASE"/>
    <property type="match status" value="1"/>
</dbReference>
<evidence type="ECO:0000256" key="8">
    <source>
        <dbReference type="ARBA" id="ARBA00022840"/>
    </source>
</evidence>
<dbReference type="Gene3D" id="2.30.130.10">
    <property type="entry name" value="PUA domain"/>
    <property type="match status" value="1"/>
</dbReference>
<keyword evidence="3" id="KW-0028">Amino-acid biosynthesis</keyword>
<dbReference type="InterPro" id="IPR019797">
    <property type="entry name" value="Glutamate_5-kinase_CS"/>
</dbReference>
<evidence type="ECO:0000313" key="12">
    <source>
        <dbReference type="Proteomes" id="UP000272025"/>
    </source>
</evidence>
<organism evidence="11 12">
    <name type="scientific">Sodiomyces alkalinus (strain CBS 110278 / VKM F-3762 / F11)</name>
    <name type="common">Alkaliphilic filamentous fungus</name>
    <dbReference type="NCBI Taxonomy" id="1314773"/>
    <lineage>
        <taxon>Eukaryota</taxon>
        <taxon>Fungi</taxon>
        <taxon>Dikarya</taxon>
        <taxon>Ascomycota</taxon>
        <taxon>Pezizomycotina</taxon>
        <taxon>Sordariomycetes</taxon>
        <taxon>Hypocreomycetidae</taxon>
        <taxon>Glomerellales</taxon>
        <taxon>Plectosphaerellaceae</taxon>
        <taxon>Sodiomyces</taxon>
    </lineage>
</organism>
<dbReference type="InterPro" id="IPR036974">
    <property type="entry name" value="PUA_sf"/>
</dbReference>
<dbReference type="InterPro" id="IPR005715">
    <property type="entry name" value="Glu_5kinase/COase_Synthase"/>
</dbReference>
<dbReference type="GO" id="GO:0003723">
    <property type="term" value="F:RNA binding"/>
    <property type="evidence" value="ECO:0007669"/>
    <property type="project" value="InterPro"/>
</dbReference>
<dbReference type="PROSITE" id="PS50890">
    <property type="entry name" value="PUA"/>
    <property type="match status" value="1"/>
</dbReference>
<sequence>MEDDVATDSMRSPRPLTVVIKLGTSSIVDEETHQPLLSVLTLIVETAVKLKNDGHRVIIVSSGAIGVGLLRMELEKRPKYLAGLQALAAIGQCRLISLWDSLFSHFRQPVAQILLTRNDIADRSRYLNAQNTFNELLDLGVIPIVNENDTLAVSEIKFGDNDTLSAITAGMVHADVLFLMTDVDCLYDKNPRLHPDAKAIEIVDDISQLEADVSTAGSALGTGGMLTKIVAARLATSVGVTTIITRSSNPGNIVKIARYEHAQRNIARLNSVAYSDDSNHEDLLSQSTASLRLDRLEKPPLHTCFLPSSEPMRDRHFWLLHTVRPNGTVFIDGGAYNALLKKAGLLPAGVVDIEGTFSQQEAVRIAVVDRLPMAAPDGRLWTGTPLEVGRAIVNYAAHEVARIKGHQSSEIRSLLGYADSEYVIERQHIKLFARDSQPPTPTAELVREQTDGLIVGITGYELKSAVM</sequence>
<dbReference type="Pfam" id="PF00696">
    <property type="entry name" value="AA_kinase"/>
    <property type="match status" value="1"/>
</dbReference>
<gene>
    <name evidence="11" type="ORF">SODALDRAFT_328367</name>
</gene>
<comment type="similarity">
    <text evidence="9">Belongs to the glutamate 5-kinase family.</text>
</comment>
<keyword evidence="5" id="KW-0808">Transferase</keyword>
<keyword evidence="8" id="KW-0067">ATP-binding</keyword>
<dbReference type="GeneID" id="39579150"/>
<dbReference type="InterPro" id="IPR001057">
    <property type="entry name" value="Glu/AcGlu_kinase"/>
</dbReference>
<accession>A0A3N2PN82</accession>
<dbReference type="FunFam" id="2.30.130.10:FF:000008">
    <property type="entry name" value="Glutamate 5-kinase"/>
    <property type="match status" value="1"/>
</dbReference>
<keyword evidence="4" id="KW-0641">Proline biosynthesis</keyword>